<reference evidence="12" key="1">
    <citation type="submission" date="2016-10" db="EMBL/GenBank/DDBJ databases">
        <authorList>
            <person name="Varghese N."/>
            <person name="Submissions S."/>
        </authorList>
    </citation>
    <scope>NUCLEOTIDE SEQUENCE [LARGE SCALE GENOMIC DNA]</scope>
    <source>
        <strain evidence="12">DSM 19181</strain>
    </source>
</reference>
<dbReference type="PANTHER" id="PTHR48075:SF7">
    <property type="entry name" value="3-HYDROXYACYL-COA DEHYDROGENASE-RELATED"/>
    <property type="match status" value="1"/>
</dbReference>
<comment type="similarity">
    <text evidence="2">Belongs to the 3-hydroxyacyl-CoA dehydrogenase family.</text>
</comment>
<sequence length="751" mass="83809">MSIRKATVLGAGVMGSQIAALLVNAGMKVELLDVVIDKDDPNKLAKQGYDSIVNPKKSQLYDQTFVENITYGNFDDNLTESSDADIFIEAVKEEISIKHDIWKKVAKVAKDHAILATNTSGIPINAISKALSKDLQKRFIGLHFFNPPRYMKLVEIIPNMNSSEDVVQKAKLFAEDTLGKGVVVAKDVPAFVANRTGIHTLNDIMYRAEQDGLSINEVDALTGKVIGRPMGTYQLSDLVGNDIGQFVIKGLQQDKSESDFFKTPELLPKLVEKGALGRKAKHGFYKKEGKNILVVNPETLEYKKSEKPQLEILEQLQKSITKNLDVIFESDTKGGKFLWETLRNMFIYAAHNVPKATDEFIDIDRAMVWGFNWRKGPFELWDTMGFERVKDRIIEEGYDLPEWVKEKSDNFYDEDVLLENVTPIEELETGVVWDRDNSSKLSEVNKQLLFKFQTPKNTITPEFSTDLIEAIDKLENEEYTSMVIYSDGANFSVGANLMMIKFGLDSGAGSEFVEGIVKELHEAVNRLRYSTKPIVTAASGRALGGGAELLLASPYVVAAAETYIGLVEVGVGLIPGGGGLAELTERVMTQDTIKANKVKKMSDVVKNIASAHVNMNAYEARRNLFLRDTDTIIANADKRVEVALEKAKFLGSINYIPKSPQKFQTLGRDFKALAQGQLEAMRVGNFISDYDFKLAVHIANIMTGGDLPEGAYINQAFIQRLERETFVALTEEEKTQDRITHMLETKKPLRN</sequence>
<keyword evidence="5" id="KW-0560">Oxidoreductase</keyword>
<dbReference type="Pfam" id="PF02737">
    <property type="entry name" value="3HCDH_N"/>
    <property type="match status" value="1"/>
</dbReference>
<evidence type="ECO:0000259" key="9">
    <source>
        <dbReference type="Pfam" id="PF00725"/>
    </source>
</evidence>
<dbReference type="InterPro" id="IPR006108">
    <property type="entry name" value="3HC_DH_C"/>
</dbReference>
<keyword evidence="12" id="KW-1185">Reference proteome</keyword>
<evidence type="ECO:0000256" key="7">
    <source>
        <dbReference type="ARBA" id="ARBA00023098"/>
    </source>
</evidence>
<dbReference type="SUPFAM" id="SSF48179">
    <property type="entry name" value="6-phosphogluconate dehydrogenase C-terminal domain-like"/>
    <property type="match status" value="2"/>
</dbReference>
<dbReference type="RefSeq" id="WP_091268755.1">
    <property type="nucleotide sequence ID" value="NZ_FNFK01000074.1"/>
</dbReference>
<organism evidence="11 12">
    <name type="scientific">Alkalibacterium thalassium</name>
    <dbReference type="NCBI Taxonomy" id="426701"/>
    <lineage>
        <taxon>Bacteria</taxon>
        <taxon>Bacillati</taxon>
        <taxon>Bacillota</taxon>
        <taxon>Bacilli</taxon>
        <taxon>Lactobacillales</taxon>
        <taxon>Carnobacteriaceae</taxon>
        <taxon>Alkalibacterium</taxon>
    </lineage>
</organism>
<evidence type="ECO:0000256" key="3">
    <source>
        <dbReference type="ARBA" id="ARBA00022832"/>
    </source>
</evidence>
<dbReference type="GO" id="GO:0003857">
    <property type="term" value="F:(3S)-3-hydroxyacyl-CoA dehydrogenase (NAD+) activity"/>
    <property type="evidence" value="ECO:0007669"/>
    <property type="project" value="UniProtKB-EC"/>
</dbReference>
<dbReference type="SUPFAM" id="SSF51735">
    <property type="entry name" value="NAD(P)-binding Rossmann-fold domains"/>
    <property type="match status" value="1"/>
</dbReference>
<dbReference type="OrthoDB" id="9771883at2"/>
<comment type="catalytic activity">
    <reaction evidence="8">
        <text>a (3S)-3-hydroxyacyl-CoA + NAD(+) = a 3-oxoacyl-CoA + NADH + H(+)</text>
        <dbReference type="Rhea" id="RHEA:22432"/>
        <dbReference type="ChEBI" id="CHEBI:15378"/>
        <dbReference type="ChEBI" id="CHEBI:57318"/>
        <dbReference type="ChEBI" id="CHEBI:57540"/>
        <dbReference type="ChEBI" id="CHEBI:57945"/>
        <dbReference type="ChEBI" id="CHEBI:90726"/>
        <dbReference type="EC" id="1.1.1.35"/>
    </reaction>
</comment>
<dbReference type="InterPro" id="IPR001753">
    <property type="entry name" value="Enoyl-CoA_hydra/iso"/>
</dbReference>
<dbReference type="Proteomes" id="UP000199433">
    <property type="component" value="Unassembled WGS sequence"/>
</dbReference>
<dbReference type="GO" id="GO:0070403">
    <property type="term" value="F:NAD+ binding"/>
    <property type="evidence" value="ECO:0007669"/>
    <property type="project" value="InterPro"/>
</dbReference>
<dbReference type="GO" id="GO:0006635">
    <property type="term" value="P:fatty acid beta-oxidation"/>
    <property type="evidence" value="ECO:0007669"/>
    <property type="project" value="UniProtKB-UniPathway"/>
</dbReference>
<dbReference type="EMBL" id="FNFK01000074">
    <property type="protein sequence ID" value="SDK84744.1"/>
    <property type="molecule type" value="Genomic_DNA"/>
</dbReference>
<dbReference type="InterPro" id="IPR029045">
    <property type="entry name" value="ClpP/crotonase-like_dom_sf"/>
</dbReference>
<dbReference type="PANTHER" id="PTHR48075">
    <property type="entry name" value="3-HYDROXYACYL-COA DEHYDROGENASE FAMILY PROTEIN"/>
    <property type="match status" value="1"/>
</dbReference>
<keyword evidence="7" id="KW-0443">Lipid metabolism</keyword>
<dbReference type="CDD" id="cd06558">
    <property type="entry name" value="crotonase-like"/>
    <property type="match status" value="1"/>
</dbReference>
<dbReference type="Gene3D" id="3.90.226.10">
    <property type="entry name" value="2-enoyl-CoA Hydratase, Chain A, domain 1"/>
    <property type="match status" value="1"/>
</dbReference>
<protein>
    <submittedName>
        <fullName evidence="11">3-hydroxyacyl-CoA dehydrogenase</fullName>
    </submittedName>
</protein>
<accession>A0A1G9F8N1</accession>
<evidence type="ECO:0000256" key="4">
    <source>
        <dbReference type="ARBA" id="ARBA00022963"/>
    </source>
</evidence>
<evidence type="ECO:0000313" key="12">
    <source>
        <dbReference type="Proteomes" id="UP000199433"/>
    </source>
</evidence>
<evidence type="ECO:0000256" key="1">
    <source>
        <dbReference type="ARBA" id="ARBA00005005"/>
    </source>
</evidence>
<dbReference type="Pfam" id="PF00725">
    <property type="entry name" value="3HCDH"/>
    <property type="match status" value="1"/>
</dbReference>
<evidence type="ECO:0000256" key="6">
    <source>
        <dbReference type="ARBA" id="ARBA00023027"/>
    </source>
</evidence>
<comment type="pathway">
    <text evidence="1">Lipid metabolism; fatty acid beta-oxidation.</text>
</comment>
<dbReference type="Gene3D" id="1.10.1040.50">
    <property type="match status" value="1"/>
</dbReference>
<keyword evidence="4" id="KW-0442">Lipid degradation</keyword>
<dbReference type="AlphaFoldDB" id="A0A1G9F8N1"/>
<keyword evidence="3" id="KW-0276">Fatty acid metabolism</keyword>
<evidence type="ECO:0000256" key="5">
    <source>
        <dbReference type="ARBA" id="ARBA00023002"/>
    </source>
</evidence>
<gene>
    <name evidence="11" type="ORF">SAMN04488098_10743</name>
</gene>
<dbReference type="InterPro" id="IPR006176">
    <property type="entry name" value="3-OHacyl-CoA_DH_NAD-bd"/>
</dbReference>
<evidence type="ECO:0000313" key="11">
    <source>
        <dbReference type="EMBL" id="SDK84744.1"/>
    </source>
</evidence>
<feature type="domain" description="3-hydroxyacyl-CoA dehydrogenase C-terminal" evidence="9">
    <location>
        <begin position="191"/>
        <end position="286"/>
    </location>
</feature>
<name>A0A1G9F8N1_9LACT</name>
<dbReference type="SUPFAM" id="SSF52096">
    <property type="entry name" value="ClpP/crotonase"/>
    <property type="match status" value="1"/>
</dbReference>
<dbReference type="Pfam" id="PF00378">
    <property type="entry name" value="ECH_1"/>
    <property type="match status" value="1"/>
</dbReference>
<dbReference type="Gene3D" id="3.40.50.720">
    <property type="entry name" value="NAD(P)-binding Rossmann-like Domain"/>
    <property type="match status" value="1"/>
</dbReference>
<dbReference type="UniPathway" id="UPA00659"/>
<dbReference type="STRING" id="426701.SAMN04488098_10743"/>
<feature type="domain" description="3-hydroxyacyl-CoA dehydrogenase NAD binding" evidence="10">
    <location>
        <begin position="5"/>
        <end position="188"/>
    </location>
</feature>
<evidence type="ECO:0000256" key="8">
    <source>
        <dbReference type="ARBA" id="ARBA00049556"/>
    </source>
</evidence>
<evidence type="ECO:0000259" key="10">
    <source>
        <dbReference type="Pfam" id="PF02737"/>
    </source>
</evidence>
<evidence type="ECO:0000256" key="2">
    <source>
        <dbReference type="ARBA" id="ARBA00009463"/>
    </source>
</evidence>
<keyword evidence="6" id="KW-0520">NAD</keyword>
<dbReference type="InterPro" id="IPR036291">
    <property type="entry name" value="NAD(P)-bd_dom_sf"/>
</dbReference>
<dbReference type="InterPro" id="IPR008927">
    <property type="entry name" value="6-PGluconate_DH-like_C_sf"/>
</dbReference>
<proteinExistence type="inferred from homology"/>